<organism evidence="11 12">
    <name type="scientific">Silvimonas terrae</name>
    <dbReference type="NCBI Taxonomy" id="300266"/>
    <lineage>
        <taxon>Bacteria</taxon>
        <taxon>Pseudomonadati</taxon>
        <taxon>Pseudomonadota</taxon>
        <taxon>Betaproteobacteria</taxon>
        <taxon>Neisseriales</taxon>
        <taxon>Chitinibacteraceae</taxon>
        <taxon>Silvimonas</taxon>
    </lineage>
</organism>
<gene>
    <name evidence="7" type="primary">parC</name>
    <name evidence="11" type="ORF">HNQ50_002700</name>
</gene>
<dbReference type="InterPro" id="IPR006691">
    <property type="entry name" value="GyrA/parC_rep"/>
</dbReference>
<comment type="similarity">
    <text evidence="7">Belongs to the type II topoisomerase GyrA/ParC subunit family. ParC type 1 subfamily.</text>
</comment>
<dbReference type="SMART" id="SM00434">
    <property type="entry name" value="TOP4c"/>
    <property type="match status" value="1"/>
</dbReference>
<dbReference type="Proteomes" id="UP000543030">
    <property type="component" value="Unassembled WGS sequence"/>
</dbReference>
<evidence type="ECO:0000256" key="6">
    <source>
        <dbReference type="ARBA" id="ARBA00023235"/>
    </source>
</evidence>
<dbReference type="InterPro" id="IPR035516">
    <property type="entry name" value="Gyrase/topoIV_suA_C"/>
</dbReference>
<dbReference type="InterPro" id="IPR013760">
    <property type="entry name" value="Topo_IIA-like_dom_sf"/>
</dbReference>
<dbReference type="InterPro" id="IPR013757">
    <property type="entry name" value="Topo_IIA_A_a_sf"/>
</dbReference>
<evidence type="ECO:0000256" key="8">
    <source>
        <dbReference type="PROSITE-ProRule" id="PRU01384"/>
    </source>
</evidence>
<dbReference type="Pfam" id="PF00521">
    <property type="entry name" value="DNA_topoisoIV"/>
    <property type="match status" value="1"/>
</dbReference>
<dbReference type="AlphaFoldDB" id="A0A840RI87"/>
<dbReference type="Gene3D" id="1.10.268.10">
    <property type="entry name" value="Topoisomerase, domain 3"/>
    <property type="match status" value="1"/>
</dbReference>
<dbReference type="Gene3D" id="2.120.10.90">
    <property type="entry name" value="DNA gyrase/topoisomerase IV, subunit A, C-terminal"/>
    <property type="match status" value="1"/>
</dbReference>
<feature type="site" description="Interaction with DNA" evidence="7">
    <location>
        <position position="118"/>
    </location>
</feature>
<keyword evidence="12" id="KW-1185">Reference proteome</keyword>
<dbReference type="InterPro" id="IPR002205">
    <property type="entry name" value="Topo_IIA_dom_A"/>
</dbReference>
<dbReference type="GO" id="GO:0009330">
    <property type="term" value="C:DNA topoisomerase type II (double strand cut, ATP-hydrolyzing) complex"/>
    <property type="evidence" value="ECO:0007669"/>
    <property type="project" value="TreeGrafter"/>
</dbReference>
<dbReference type="Gene3D" id="3.30.1360.40">
    <property type="match status" value="1"/>
</dbReference>
<dbReference type="Gene3D" id="3.90.199.10">
    <property type="entry name" value="Topoisomerase II, domain 5"/>
    <property type="match status" value="1"/>
</dbReference>
<feature type="active site" description="O-(5'-phospho-DNA)-tyrosine intermediate" evidence="7 8">
    <location>
        <position position="162"/>
    </location>
</feature>
<evidence type="ECO:0000256" key="3">
    <source>
        <dbReference type="ARBA" id="ARBA00023029"/>
    </source>
</evidence>
<accession>A0A840RI87</accession>
<dbReference type="InterPro" id="IPR050220">
    <property type="entry name" value="Type_II_DNA_Topoisomerases"/>
</dbReference>
<comment type="function">
    <text evidence="7">Topoisomerase IV is essential for chromosome segregation. It relaxes supercoiled DNA. Performs the decatenation events required during the replication of a circular DNA molecule.</text>
</comment>
<reference evidence="11 12" key="1">
    <citation type="submission" date="2020-08" db="EMBL/GenBank/DDBJ databases">
        <title>Genomic Encyclopedia of Type Strains, Phase IV (KMG-IV): sequencing the most valuable type-strain genomes for metagenomic binning, comparative biology and taxonomic classification.</title>
        <authorList>
            <person name="Goeker M."/>
        </authorList>
    </citation>
    <scope>NUCLEOTIDE SEQUENCE [LARGE SCALE GENOMIC DNA]</scope>
    <source>
        <strain evidence="11 12">DSM 18233</strain>
    </source>
</reference>
<evidence type="ECO:0000313" key="11">
    <source>
        <dbReference type="EMBL" id="MBB5191963.1"/>
    </source>
</evidence>
<comment type="subunit">
    <text evidence="7">Heterotetramer composed of ParC and ParE.</text>
</comment>
<dbReference type="HAMAP" id="MF_00936">
    <property type="entry name" value="ParC_type1"/>
    <property type="match status" value="1"/>
</dbReference>
<evidence type="ECO:0000256" key="5">
    <source>
        <dbReference type="ARBA" id="ARBA00023136"/>
    </source>
</evidence>
<keyword evidence="5 7" id="KW-0472">Membrane</keyword>
<feature type="domain" description="Topo IIA-type catalytic" evidence="10">
    <location>
        <begin position="74"/>
        <end position="558"/>
    </location>
</feature>
<name>A0A840RI87_9NEIS</name>
<evidence type="ECO:0000256" key="1">
    <source>
        <dbReference type="ARBA" id="ARBA00000185"/>
    </source>
</evidence>
<feature type="site" description="Interaction with DNA" evidence="7">
    <location>
        <position position="120"/>
    </location>
</feature>
<evidence type="ECO:0000313" key="12">
    <source>
        <dbReference type="Proteomes" id="UP000543030"/>
    </source>
</evidence>
<comment type="subcellular location">
    <subcellularLocation>
        <location evidence="7">Cell membrane</location>
        <topology evidence="7">Peripheral membrane protein</topology>
    </subcellularLocation>
</comment>
<dbReference type="SUPFAM" id="SSF56719">
    <property type="entry name" value="Type II DNA topoisomerase"/>
    <property type="match status" value="1"/>
</dbReference>
<dbReference type="EC" id="5.6.2.2" evidence="7"/>
<keyword evidence="2 7" id="KW-1003">Cell membrane</keyword>
<evidence type="ECO:0000256" key="2">
    <source>
        <dbReference type="ARBA" id="ARBA00022475"/>
    </source>
</evidence>
<dbReference type="EMBL" id="JACHHN010000005">
    <property type="protein sequence ID" value="MBB5191963.1"/>
    <property type="molecule type" value="Genomic_DNA"/>
</dbReference>
<dbReference type="GO" id="GO:0005737">
    <property type="term" value="C:cytoplasm"/>
    <property type="evidence" value="ECO:0007669"/>
    <property type="project" value="TreeGrafter"/>
</dbReference>
<dbReference type="PROSITE" id="PS52040">
    <property type="entry name" value="TOPO_IIA"/>
    <property type="match status" value="1"/>
</dbReference>
<dbReference type="GO" id="GO:0005524">
    <property type="term" value="F:ATP binding"/>
    <property type="evidence" value="ECO:0007669"/>
    <property type="project" value="InterPro"/>
</dbReference>
<proteinExistence type="inferred from homology"/>
<evidence type="ECO:0000256" key="7">
    <source>
        <dbReference type="HAMAP-Rule" id="MF_00936"/>
    </source>
</evidence>
<sequence>MSEIDEQNELLPEPAAETPEEAIAEAGQGGGNRRFVSAQVSASAPDDGETVQLGLYAERSYLEYAMSVVKSRALPQVEDGQKPVQRRVLYAMHEMGLTATAKPVKSARIVGEVLGKYHPHGDQSAYDALVRIAQSFSLRYPLIDGQGNFGSRDGDDAAAMRYTEARLTPIADLLLGELNQGTTDFIPNYDGAFDEPVLLPARLPMLLLNGASGIAVGMATEIPSHNLGEVADAAVALIRNRALGVADLMEYIKGPDLPGGGQIISGQRDIQAAYETGRGSLKIRARWDKEDMARGQWQMVVTELPQGTSSQRVLEEIEELTNPKVKKGKKALSQEQIQTKQLILSLLDRVRDESGKDQPVRLVLEPKSSRQNPDELMNVLLAHTSLETSLSFNVVCIGRDGRPGQKSLKALLEEWIDYRFITVTRRLNHRLGQVNDRIHILEGRLIVFLNIDEVIRIIRHSDEPKPALIDAFNLSDRQAEDILEIRLRQLARLEGIKIEQELAALRTEKEELEHLLANSGALQKLVIKEIEADRKKFGDPRRTLIQEAERASLEATVVDEPTTLILSEKGWLRSRQGHGVDIQNLAFKDGDTLLAAIECRTVDQVALLGTDGRIYTIAASAIPGGRGDGVPVTTLVELTPQTKVTQMVVGKAQDWLVIANSAGYGFTCQFENLLSRQKAGKAFLTLEKGETVLRVSAFVPRETSLVACLSKAGKLHLFPLSEFKQLSGGGRGVITMALDDKDTLAAITVSDGVTLKLTGTGRGGKAVELVLDENEMAPYIGKRVRKGKPINAGLKFPGF</sequence>
<keyword evidence="4 7" id="KW-0238">DNA-binding</keyword>
<evidence type="ECO:0000256" key="9">
    <source>
        <dbReference type="SAM" id="MobiDB-lite"/>
    </source>
</evidence>
<evidence type="ECO:0000259" key="10">
    <source>
        <dbReference type="PROSITE" id="PS52040"/>
    </source>
</evidence>
<comment type="caution">
    <text evidence="11">The sequence shown here is derived from an EMBL/GenBank/DDBJ whole genome shotgun (WGS) entry which is preliminary data.</text>
</comment>
<dbReference type="NCBIfam" id="NF004044">
    <property type="entry name" value="PRK05561.1"/>
    <property type="match status" value="1"/>
</dbReference>
<dbReference type="GO" id="GO:0003677">
    <property type="term" value="F:DNA binding"/>
    <property type="evidence" value="ECO:0007669"/>
    <property type="project" value="UniProtKB-UniRule"/>
</dbReference>
<dbReference type="PANTHER" id="PTHR43493">
    <property type="entry name" value="DNA GYRASE/TOPOISOMERASE SUBUNIT A"/>
    <property type="match status" value="1"/>
</dbReference>
<dbReference type="PANTHER" id="PTHR43493:SF1">
    <property type="entry name" value="DNA TOPOISOMERASE 4 SUBUNIT A"/>
    <property type="match status" value="1"/>
</dbReference>
<dbReference type="FunFam" id="1.10.268.10:FF:000001">
    <property type="entry name" value="DNA gyrase subunit A"/>
    <property type="match status" value="1"/>
</dbReference>
<feature type="site" description="Interaction with DNA" evidence="7">
    <location>
        <position position="82"/>
    </location>
</feature>
<dbReference type="GO" id="GO:0006265">
    <property type="term" value="P:DNA topological change"/>
    <property type="evidence" value="ECO:0007669"/>
    <property type="project" value="UniProtKB-UniRule"/>
</dbReference>
<keyword evidence="3 7" id="KW-0799">Topoisomerase</keyword>
<feature type="site" description="Transition state stabilizer" evidence="7">
    <location>
        <position position="161"/>
    </location>
</feature>
<dbReference type="CDD" id="cd00187">
    <property type="entry name" value="TOP4c"/>
    <property type="match status" value="1"/>
</dbReference>
<keyword evidence="6 7" id="KW-0413">Isomerase</keyword>
<evidence type="ECO:0000256" key="4">
    <source>
        <dbReference type="ARBA" id="ARBA00023125"/>
    </source>
</evidence>
<feature type="region of interest" description="Disordered" evidence="9">
    <location>
        <begin position="1"/>
        <end position="31"/>
    </location>
</feature>
<dbReference type="SUPFAM" id="SSF101904">
    <property type="entry name" value="GyrA/ParC C-terminal domain-like"/>
    <property type="match status" value="1"/>
</dbReference>
<dbReference type="GO" id="GO:0003918">
    <property type="term" value="F:DNA topoisomerase type II (double strand cut, ATP-hydrolyzing) activity"/>
    <property type="evidence" value="ECO:0007669"/>
    <property type="project" value="UniProtKB-UniRule"/>
</dbReference>
<dbReference type="GO" id="GO:0019897">
    <property type="term" value="C:extrinsic component of plasma membrane"/>
    <property type="evidence" value="ECO:0007669"/>
    <property type="project" value="UniProtKB-UniRule"/>
</dbReference>
<protein>
    <recommendedName>
        <fullName evidence="7">DNA topoisomerase 4 subunit A</fullName>
        <ecNumber evidence="7">5.6.2.2</ecNumber>
    </recommendedName>
    <alternativeName>
        <fullName evidence="7">Topoisomerase IV subunit A</fullName>
    </alternativeName>
</protein>
<dbReference type="NCBIfam" id="TIGR01062">
    <property type="entry name" value="parC_Gneg"/>
    <property type="match status" value="1"/>
</dbReference>
<dbReference type="InterPro" id="IPR013758">
    <property type="entry name" value="Topo_IIA_A/C_ab"/>
</dbReference>
<dbReference type="InterPro" id="IPR005742">
    <property type="entry name" value="TopoIV_A_Gneg"/>
</dbReference>
<dbReference type="GO" id="GO:0005694">
    <property type="term" value="C:chromosome"/>
    <property type="evidence" value="ECO:0007669"/>
    <property type="project" value="InterPro"/>
</dbReference>
<dbReference type="GO" id="GO:0007059">
    <property type="term" value="P:chromosome segregation"/>
    <property type="evidence" value="ECO:0007669"/>
    <property type="project" value="UniProtKB-UniRule"/>
</dbReference>
<comment type="catalytic activity">
    <reaction evidence="1 7 8">
        <text>ATP-dependent breakage, passage and rejoining of double-stranded DNA.</text>
        <dbReference type="EC" id="5.6.2.2"/>
    </reaction>
</comment>
<dbReference type="RefSeq" id="WP_184101496.1">
    <property type="nucleotide sequence ID" value="NZ_JACHHN010000005.1"/>
</dbReference>
<dbReference type="Pfam" id="PF03989">
    <property type="entry name" value="DNA_gyraseA_C"/>
    <property type="match status" value="2"/>
</dbReference>